<protein>
    <submittedName>
        <fullName evidence="2">Uncharacterized protein</fullName>
    </submittedName>
</protein>
<feature type="compositionally biased region" description="Polar residues" evidence="1">
    <location>
        <begin position="40"/>
        <end position="51"/>
    </location>
</feature>
<organism evidence="2">
    <name type="scientific">uncultured Chthoniobacterales bacterium</name>
    <dbReference type="NCBI Taxonomy" id="1836801"/>
    <lineage>
        <taxon>Bacteria</taxon>
        <taxon>Pseudomonadati</taxon>
        <taxon>Verrucomicrobiota</taxon>
        <taxon>Spartobacteria</taxon>
        <taxon>Chthoniobacterales</taxon>
        <taxon>environmental samples</taxon>
    </lineage>
</organism>
<feature type="region of interest" description="Disordered" evidence="1">
    <location>
        <begin position="1"/>
        <end position="70"/>
    </location>
</feature>
<dbReference type="AlphaFoldDB" id="A0A6J4H305"/>
<sequence length="70" mass="7298">WITSSRRNSSRSSASTSTSSCARTIAGSFCASPRKLTAGGTRSSSRAQASMSLPPRSGRCSHPLPSTLPR</sequence>
<proteinExistence type="predicted"/>
<dbReference type="EMBL" id="CADCTA010000002">
    <property type="protein sequence ID" value="CAA9211709.1"/>
    <property type="molecule type" value="Genomic_DNA"/>
</dbReference>
<evidence type="ECO:0000256" key="1">
    <source>
        <dbReference type="SAM" id="MobiDB-lite"/>
    </source>
</evidence>
<feature type="non-terminal residue" evidence="2">
    <location>
        <position position="70"/>
    </location>
</feature>
<feature type="non-terminal residue" evidence="2">
    <location>
        <position position="1"/>
    </location>
</feature>
<reference evidence="2" key="1">
    <citation type="submission" date="2020-02" db="EMBL/GenBank/DDBJ databases">
        <authorList>
            <person name="Meier V. D."/>
        </authorList>
    </citation>
    <scope>NUCLEOTIDE SEQUENCE</scope>
    <source>
        <strain evidence="2">AVDCRST_MAG42</strain>
    </source>
</reference>
<feature type="compositionally biased region" description="Low complexity" evidence="1">
    <location>
        <begin position="1"/>
        <end position="24"/>
    </location>
</feature>
<gene>
    <name evidence="2" type="ORF">AVDCRST_MAG42-113</name>
</gene>
<evidence type="ECO:0000313" key="2">
    <source>
        <dbReference type="EMBL" id="CAA9211709.1"/>
    </source>
</evidence>
<accession>A0A6J4H305</accession>
<name>A0A6J4H305_9BACT</name>